<reference evidence="1 2" key="1">
    <citation type="journal article" date="2024" name="G3 (Bethesda)">
        <title>Genome assembly of Hibiscus sabdariffa L. provides insights into metabolisms of medicinal natural products.</title>
        <authorList>
            <person name="Kim T."/>
        </authorList>
    </citation>
    <scope>NUCLEOTIDE SEQUENCE [LARGE SCALE GENOMIC DNA]</scope>
    <source>
        <strain evidence="1">TK-2024</strain>
        <tissue evidence="1">Old leaves</tissue>
    </source>
</reference>
<name>A0ABR2BLG8_9ROSI</name>
<comment type="caution">
    <text evidence="1">The sequence shown here is derived from an EMBL/GenBank/DDBJ whole genome shotgun (WGS) entry which is preliminary data.</text>
</comment>
<protein>
    <submittedName>
        <fullName evidence="1">Uncharacterized protein</fullName>
    </submittedName>
</protein>
<evidence type="ECO:0000313" key="2">
    <source>
        <dbReference type="Proteomes" id="UP001472677"/>
    </source>
</evidence>
<organism evidence="1 2">
    <name type="scientific">Hibiscus sabdariffa</name>
    <name type="common">roselle</name>
    <dbReference type="NCBI Taxonomy" id="183260"/>
    <lineage>
        <taxon>Eukaryota</taxon>
        <taxon>Viridiplantae</taxon>
        <taxon>Streptophyta</taxon>
        <taxon>Embryophyta</taxon>
        <taxon>Tracheophyta</taxon>
        <taxon>Spermatophyta</taxon>
        <taxon>Magnoliopsida</taxon>
        <taxon>eudicotyledons</taxon>
        <taxon>Gunneridae</taxon>
        <taxon>Pentapetalae</taxon>
        <taxon>rosids</taxon>
        <taxon>malvids</taxon>
        <taxon>Malvales</taxon>
        <taxon>Malvaceae</taxon>
        <taxon>Malvoideae</taxon>
        <taxon>Hibiscus</taxon>
    </lineage>
</organism>
<keyword evidence="2" id="KW-1185">Reference proteome</keyword>
<sequence>MEQSNVVLGKCCSQFPCMQSIKTLCADFDFILSKFGGRSQKVIPLEQLDKACGGWHWLFSSPSSSSSSSDSYFLGDLQHFSSSFVHFSSPIILTSNRTRVHSDQLNSLLTQSLLFAFGPPQAIPILPLHSPNLPFHFSRGPLAFTTTLNPLLNSLFRARHFA</sequence>
<dbReference type="EMBL" id="JBBPBM010000105">
    <property type="protein sequence ID" value="KAK8507896.1"/>
    <property type="molecule type" value="Genomic_DNA"/>
</dbReference>
<evidence type="ECO:0000313" key="1">
    <source>
        <dbReference type="EMBL" id="KAK8507896.1"/>
    </source>
</evidence>
<proteinExistence type="predicted"/>
<dbReference type="Proteomes" id="UP001472677">
    <property type="component" value="Unassembled WGS sequence"/>
</dbReference>
<gene>
    <name evidence="1" type="ORF">V6N12_074460</name>
</gene>
<accession>A0ABR2BLG8</accession>